<dbReference type="EMBL" id="KN833939">
    <property type="protein sequence ID" value="KIK14422.1"/>
    <property type="molecule type" value="Genomic_DNA"/>
</dbReference>
<sequence>LHIFDKDDQDFSEMGFNTTFNLQMTKELKVSGHIWHATPAGRKPTCVGETEISVGKTL</sequence>
<dbReference type="STRING" id="765257.A0A0C9YW89"/>
<feature type="non-terminal residue" evidence="1">
    <location>
        <position position="1"/>
    </location>
</feature>
<accession>A0A0C9YW89</accession>
<reference evidence="2" key="2">
    <citation type="submission" date="2015-01" db="EMBL/GenBank/DDBJ databases">
        <title>Evolutionary Origins and Diversification of the Mycorrhizal Mutualists.</title>
        <authorList>
            <consortium name="DOE Joint Genome Institute"/>
            <consortium name="Mycorrhizal Genomics Consortium"/>
            <person name="Kohler A."/>
            <person name="Kuo A."/>
            <person name="Nagy L.G."/>
            <person name="Floudas D."/>
            <person name="Copeland A."/>
            <person name="Barry K.W."/>
            <person name="Cichocki N."/>
            <person name="Veneault-Fourrey C."/>
            <person name="LaButti K."/>
            <person name="Lindquist E.A."/>
            <person name="Lipzen A."/>
            <person name="Lundell T."/>
            <person name="Morin E."/>
            <person name="Murat C."/>
            <person name="Riley R."/>
            <person name="Ohm R."/>
            <person name="Sun H."/>
            <person name="Tunlid A."/>
            <person name="Henrissat B."/>
            <person name="Grigoriev I.V."/>
            <person name="Hibbett D.S."/>
            <person name="Martin F."/>
        </authorList>
    </citation>
    <scope>NUCLEOTIDE SEQUENCE [LARGE SCALE GENOMIC DNA]</scope>
    <source>
        <strain evidence="2">441</strain>
    </source>
</reference>
<feature type="non-terminal residue" evidence="1">
    <location>
        <position position="58"/>
    </location>
</feature>
<dbReference type="HOGENOM" id="CLU_2984633_0_0_1"/>
<dbReference type="Gene3D" id="2.60.40.1670">
    <property type="entry name" value="beta-sandwich domain of Sec23/24"/>
    <property type="match status" value="1"/>
</dbReference>
<dbReference type="InterPro" id="IPR036465">
    <property type="entry name" value="vWFA_dom_sf"/>
</dbReference>
<protein>
    <submittedName>
        <fullName evidence="1">Uncharacterized protein</fullName>
    </submittedName>
</protein>
<reference evidence="1 2" key="1">
    <citation type="submission" date="2014-04" db="EMBL/GenBank/DDBJ databases">
        <authorList>
            <consortium name="DOE Joint Genome Institute"/>
            <person name="Kuo A."/>
            <person name="Kohler A."/>
            <person name="Costa M.D."/>
            <person name="Nagy L.G."/>
            <person name="Floudas D."/>
            <person name="Copeland A."/>
            <person name="Barry K.W."/>
            <person name="Cichocki N."/>
            <person name="Veneault-Fourrey C."/>
            <person name="LaButti K."/>
            <person name="Lindquist E.A."/>
            <person name="Lipzen A."/>
            <person name="Lundell T."/>
            <person name="Morin E."/>
            <person name="Murat C."/>
            <person name="Sun H."/>
            <person name="Tunlid A."/>
            <person name="Henrissat B."/>
            <person name="Grigoriev I.V."/>
            <person name="Hibbett D.S."/>
            <person name="Martin F."/>
            <person name="Nordberg H.P."/>
            <person name="Cantor M.N."/>
            <person name="Hua S.X."/>
        </authorList>
    </citation>
    <scope>NUCLEOTIDE SEQUENCE [LARGE SCALE GENOMIC DNA]</scope>
    <source>
        <strain evidence="1 2">441</strain>
    </source>
</reference>
<gene>
    <name evidence="1" type="ORF">PISMIDRAFT_65533</name>
</gene>
<name>A0A0C9YW89_9AGAM</name>
<proteinExistence type="predicted"/>
<dbReference type="Proteomes" id="UP000054018">
    <property type="component" value="Unassembled WGS sequence"/>
</dbReference>
<evidence type="ECO:0000313" key="1">
    <source>
        <dbReference type="EMBL" id="KIK14422.1"/>
    </source>
</evidence>
<dbReference type="Gene3D" id="3.40.50.410">
    <property type="entry name" value="von Willebrand factor, type A domain"/>
    <property type="match status" value="1"/>
</dbReference>
<keyword evidence="2" id="KW-1185">Reference proteome</keyword>
<evidence type="ECO:0000313" key="2">
    <source>
        <dbReference type="Proteomes" id="UP000054018"/>
    </source>
</evidence>
<dbReference type="OrthoDB" id="10256289at2759"/>
<organism evidence="1 2">
    <name type="scientific">Pisolithus microcarpus 441</name>
    <dbReference type="NCBI Taxonomy" id="765257"/>
    <lineage>
        <taxon>Eukaryota</taxon>
        <taxon>Fungi</taxon>
        <taxon>Dikarya</taxon>
        <taxon>Basidiomycota</taxon>
        <taxon>Agaricomycotina</taxon>
        <taxon>Agaricomycetes</taxon>
        <taxon>Agaricomycetidae</taxon>
        <taxon>Boletales</taxon>
        <taxon>Sclerodermatineae</taxon>
        <taxon>Pisolithaceae</taxon>
        <taxon>Pisolithus</taxon>
    </lineage>
</organism>
<dbReference type="AlphaFoldDB" id="A0A0C9YW89"/>